<evidence type="ECO:0000313" key="2">
    <source>
        <dbReference type="EMBL" id="EGO56776.1"/>
    </source>
</evidence>
<name>F8MQZ6_NEUT8</name>
<evidence type="ECO:0000313" key="3">
    <source>
        <dbReference type="Proteomes" id="UP000008065"/>
    </source>
</evidence>
<gene>
    <name evidence="2" type="ORF">NEUTE1DRAFT_44488</name>
</gene>
<feature type="region of interest" description="Disordered" evidence="1">
    <location>
        <begin position="66"/>
        <end position="108"/>
    </location>
</feature>
<dbReference type="KEGG" id="nte:NEUTE1DRAFT44488"/>
<feature type="non-terminal residue" evidence="2">
    <location>
        <position position="1"/>
    </location>
</feature>
<proteinExistence type="predicted"/>
<keyword evidence="3" id="KW-1185">Reference proteome</keyword>
<dbReference type="GeneID" id="20827948"/>
<dbReference type="EMBL" id="GL891305">
    <property type="protein sequence ID" value="EGO56776.1"/>
    <property type="molecule type" value="Genomic_DNA"/>
</dbReference>
<dbReference type="AlphaFoldDB" id="F8MQZ6"/>
<evidence type="ECO:0000256" key="1">
    <source>
        <dbReference type="SAM" id="MobiDB-lite"/>
    </source>
</evidence>
<dbReference type="VEuPathDB" id="FungiDB:NEUTE1DRAFT_44488"/>
<sequence>QRSFCYCRDGKSIDSIVFSSTTTQHLRCHTSTRESNRMVSIMKTNLSHRGNRLYCYTEAKTFILAKEEPPDSERDQDECDDQQERRANVRNREPTKGDNPTLAPVNQK</sequence>
<protein>
    <submittedName>
        <fullName evidence="2">Uncharacterized protein</fullName>
    </submittedName>
</protein>
<dbReference type="RefSeq" id="XP_009851596.1">
    <property type="nucleotide sequence ID" value="XM_009853294.1"/>
</dbReference>
<accession>F8MQZ6</accession>
<reference evidence="3" key="1">
    <citation type="journal article" date="2011" name="Genetics">
        <title>Massive changes in genome architecture accompany the transition to self-fertility in the filamentous fungus Neurospora tetrasperma.</title>
        <authorList>
            <person name="Ellison C.E."/>
            <person name="Stajich J.E."/>
            <person name="Jacobson D.J."/>
            <person name="Natvig D.O."/>
            <person name="Lapidus A."/>
            <person name="Foster B."/>
            <person name="Aerts A."/>
            <person name="Riley R."/>
            <person name="Lindquist E.A."/>
            <person name="Grigoriev I.V."/>
            <person name="Taylor J.W."/>
        </authorList>
    </citation>
    <scope>NUCLEOTIDE SEQUENCE [LARGE SCALE GENOMIC DNA]</scope>
    <source>
        <strain evidence="3">FGSC 2508 / P0657</strain>
    </source>
</reference>
<organism evidence="2 3">
    <name type="scientific">Neurospora tetrasperma (strain FGSC 2508 / ATCC MYA-4615 / P0657)</name>
    <dbReference type="NCBI Taxonomy" id="510951"/>
    <lineage>
        <taxon>Eukaryota</taxon>
        <taxon>Fungi</taxon>
        <taxon>Dikarya</taxon>
        <taxon>Ascomycota</taxon>
        <taxon>Pezizomycotina</taxon>
        <taxon>Sordariomycetes</taxon>
        <taxon>Sordariomycetidae</taxon>
        <taxon>Sordariales</taxon>
        <taxon>Sordariaceae</taxon>
        <taxon>Neurospora</taxon>
    </lineage>
</organism>
<dbReference type="HOGENOM" id="CLU_2203282_0_0_1"/>
<dbReference type="Proteomes" id="UP000008065">
    <property type="component" value="Unassembled WGS sequence"/>
</dbReference>
<feature type="compositionally biased region" description="Basic and acidic residues" evidence="1">
    <location>
        <begin position="82"/>
        <end position="96"/>
    </location>
</feature>